<feature type="compositionally biased region" description="Basic residues" evidence="1">
    <location>
        <begin position="122"/>
        <end position="131"/>
    </location>
</feature>
<evidence type="ECO:0000256" key="1">
    <source>
        <dbReference type="SAM" id="MobiDB-lite"/>
    </source>
</evidence>
<feature type="region of interest" description="Disordered" evidence="1">
    <location>
        <begin position="57"/>
        <end position="131"/>
    </location>
</feature>
<evidence type="ECO:0000313" key="3">
    <source>
        <dbReference type="Proteomes" id="UP001432322"/>
    </source>
</evidence>
<dbReference type="Proteomes" id="UP001432322">
    <property type="component" value="Unassembled WGS sequence"/>
</dbReference>
<comment type="caution">
    <text evidence="2">The sequence shown here is derived from an EMBL/GenBank/DDBJ whole genome shotgun (WGS) entry which is preliminary data.</text>
</comment>
<dbReference type="AlphaFoldDB" id="A0AAV5UVE5"/>
<dbReference type="EMBL" id="BTSY01000001">
    <property type="protein sequence ID" value="GMT10105.1"/>
    <property type="molecule type" value="Genomic_DNA"/>
</dbReference>
<keyword evidence="3" id="KW-1185">Reference proteome</keyword>
<feature type="non-terminal residue" evidence="2">
    <location>
        <position position="1"/>
    </location>
</feature>
<accession>A0AAV5UVE5</accession>
<gene>
    <name evidence="2" type="ORF">PFISCL1PPCAC_1402</name>
</gene>
<feature type="compositionally biased region" description="Polar residues" evidence="1">
    <location>
        <begin position="72"/>
        <end position="95"/>
    </location>
</feature>
<proteinExistence type="predicted"/>
<sequence>CKSLTCFYEHPKCPNDGNCQDKLSCRYEHFKSNPTLLNIFNARRDDEDVVYNAMLKIEDRSHSRSRQPDHSPVNNTRSNRTFRPDAASNNGQHTNGRYDLDEDRRRFVEEQMERGRNENRNKDRRRSGRSQ</sequence>
<evidence type="ECO:0000313" key="2">
    <source>
        <dbReference type="EMBL" id="GMT10105.1"/>
    </source>
</evidence>
<feature type="non-terminal residue" evidence="2">
    <location>
        <position position="131"/>
    </location>
</feature>
<organism evidence="2 3">
    <name type="scientific">Pristionchus fissidentatus</name>
    <dbReference type="NCBI Taxonomy" id="1538716"/>
    <lineage>
        <taxon>Eukaryota</taxon>
        <taxon>Metazoa</taxon>
        <taxon>Ecdysozoa</taxon>
        <taxon>Nematoda</taxon>
        <taxon>Chromadorea</taxon>
        <taxon>Rhabditida</taxon>
        <taxon>Rhabditina</taxon>
        <taxon>Diplogasteromorpha</taxon>
        <taxon>Diplogasteroidea</taxon>
        <taxon>Neodiplogasteridae</taxon>
        <taxon>Pristionchus</taxon>
    </lineage>
</organism>
<protein>
    <submittedName>
        <fullName evidence="2">Uncharacterized protein</fullName>
    </submittedName>
</protein>
<reference evidence="2" key="1">
    <citation type="submission" date="2023-10" db="EMBL/GenBank/DDBJ databases">
        <title>Genome assembly of Pristionchus species.</title>
        <authorList>
            <person name="Yoshida K."/>
            <person name="Sommer R.J."/>
        </authorList>
    </citation>
    <scope>NUCLEOTIDE SEQUENCE</scope>
    <source>
        <strain evidence="2">RS5133</strain>
    </source>
</reference>
<name>A0AAV5UVE5_9BILA</name>
<feature type="compositionally biased region" description="Basic and acidic residues" evidence="1">
    <location>
        <begin position="96"/>
        <end position="121"/>
    </location>
</feature>
<feature type="compositionally biased region" description="Basic and acidic residues" evidence="1">
    <location>
        <begin position="57"/>
        <end position="69"/>
    </location>
</feature>